<dbReference type="Pfam" id="PF06945">
    <property type="entry name" value="DUF1289"/>
    <property type="match status" value="1"/>
</dbReference>
<protein>
    <submittedName>
        <fullName evidence="1">DUF1289 domain-containing protein</fullName>
    </submittedName>
</protein>
<proteinExistence type="predicted"/>
<evidence type="ECO:0000313" key="1">
    <source>
        <dbReference type="EMBL" id="MBA5685852.1"/>
    </source>
</evidence>
<dbReference type="PANTHER" id="PTHR35175:SF2">
    <property type="entry name" value="DUF1289 DOMAIN-CONTAINING PROTEIN"/>
    <property type="match status" value="1"/>
</dbReference>
<dbReference type="RefSeq" id="WP_182151604.1">
    <property type="nucleotide sequence ID" value="NZ_JACEZU010000001.1"/>
</dbReference>
<evidence type="ECO:0000313" key="2">
    <source>
        <dbReference type="Proteomes" id="UP000573499"/>
    </source>
</evidence>
<dbReference type="InterPro" id="IPR010710">
    <property type="entry name" value="DUF1289"/>
</dbReference>
<dbReference type="AlphaFoldDB" id="A0A7W2F687"/>
<reference evidence="1 2" key="1">
    <citation type="submission" date="2020-07" db="EMBL/GenBank/DDBJ databases">
        <title>Novel species isolated from subtropical streams in China.</title>
        <authorList>
            <person name="Lu H."/>
        </authorList>
    </citation>
    <scope>NUCLEOTIDE SEQUENCE [LARGE SCALE GENOMIC DNA]</scope>
    <source>
        <strain evidence="1 2">LX47W</strain>
    </source>
</reference>
<dbReference type="Proteomes" id="UP000573499">
    <property type="component" value="Unassembled WGS sequence"/>
</dbReference>
<dbReference type="EMBL" id="JACEZU010000001">
    <property type="protein sequence ID" value="MBA5685852.1"/>
    <property type="molecule type" value="Genomic_DNA"/>
</dbReference>
<sequence>MNSTPSTTAPTVPELATPVPSPCVSLCKMSPETGYCLGCMRTLEEIIAWSKADDTYKRGVWAEIRRREALIDF</sequence>
<comment type="caution">
    <text evidence="1">The sequence shown here is derived from an EMBL/GenBank/DDBJ whole genome shotgun (WGS) entry which is preliminary data.</text>
</comment>
<organism evidence="1 2">
    <name type="scientific">Rugamonas apoptosis</name>
    <dbReference type="NCBI Taxonomy" id="2758570"/>
    <lineage>
        <taxon>Bacteria</taxon>
        <taxon>Pseudomonadati</taxon>
        <taxon>Pseudomonadota</taxon>
        <taxon>Betaproteobacteria</taxon>
        <taxon>Burkholderiales</taxon>
        <taxon>Oxalobacteraceae</taxon>
        <taxon>Telluria group</taxon>
        <taxon>Rugamonas</taxon>
    </lineage>
</organism>
<gene>
    <name evidence="1" type="ORF">H3H39_02145</name>
</gene>
<keyword evidence="2" id="KW-1185">Reference proteome</keyword>
<name>A0A7W2F687_9BURK</name>
<accession>A0A7W2F687</accession>
<dbReference type="PANTHER" id="PTHR35175">
    <property type="entry name" value="DUF1289 DOMAIN-CONTAINING PROTEIN"/>
    <property type="match status" value="1"/>
</dbReference>